<feature type="region of interest" description="Disordered" evidence="1">
    <location>
        <begin position="1018"/>
        <end position="1040"/>
    </location>
</feature>
<reference evidence="3 4" key="1">
    <citation type="submission" date="2014-06" db="EMBL/GenBank/DDBJ databases">
        <authorList>
            <person name="Swart Estienne"/>
        </authorList>
    </citation>
    <scope>NUCLEOTIDE SEQUENCE [LARGE SCALE GENOMIC DNA]</scope>
    <source>
        <strain evidence="3 4">130c</strain>
    </source>
</reference>
<dbReference type="InParanoid" id="A0A077ZTD4"/>
<dbReference type="Proteomes" id="UP000039865">
    <property type="component" value="Unassembled WGS sequence"/>
</dbReference>
<accession>A0A077ZTD4</accession>
<evidence type="ECO:0000313" key="3">
    <source>
        <dbReference type="EMBL" id="CDW73142.1"/>
    </source>
</evidence>
<feature type="transmembrane region" description="Helical" evidence="2">
    <location>
        <begin position="414"/>
        <end position="434"/>
    </location>
</feature>
<organism evidence="3 4">
    <name type="scientific">Stylonychia lemnae</name>
    <name type="common">Ciliate</name>
    <dbReference type="NCBI Taxonomy" id="5949"/>
    <lineage>
        <taxon>Eukaryota</taxon>
        <taxon>Sar</taxon>
        <taxon>Alveolata</taxon>
        <taxon>Ciliophora</taxon>
        <taxon>Intramacronucleata</taxon>
        <taxon>Spirotrichea</taxon>
        <taxon>Stichotrichia</taxon>
        <taxon>Sporadotrichida</taxon>
        <taxon>Oxytrichidae</taxon>
        <taxon>Stylonychinae</taxon>
        <taxon>Stylonychia</taxon>
    </lineage>
</organism>
<name>A0A077ZTD4_STYLE</name>
<evidence type="ECO:0000256" key="1">
    <source>
        <dbReference type="SAM" id="MobiDB-lite"/>
    </source>
</evidence>
<dbReference type="OrthoDB" id="77931at2759"/>
<evidence type="ECO:0000313" key="4">
    <source>
        <dbReference type="Proteomes" id="UP000039865"/>
    </source>
</evidence>
<feature type="transmembrane region" description="Helical" evidence="2">
    <location>
        <begin position="595"/>
        <end position="613"/>
    </location>
</feature>
<sequence length="1219" mass="140019">MGGAIYFKCLPTSGLNCQLRLNQKNAFVNNSASNSGGAIAYTNKKFIDDGTTQYVNNSAAYGSSYSSFPQNLGFQFISNNDYINTHDYLSSNKQAFNKERNLETNILGKFIIVSGIGFSFTITMYDQEGKQMLEENSAVASLKLNQTFGISEIVLSNNEAVALKGIFNFSNVLLIAKPGSKIDNPVLFLAETRLCIAGEQYTTDHRCNKCPIYTYNYFPPLNATICKACSMYAQCFNGTSVSPISGYWRSSNTSESFIRCPRVESCQKGNQLNPLGQCSEGYEGIVCANCKPGFSKISNFQCSKCPSATQNTIKLFFILLCAVLVVVFLVRSTLLSADKQKPVYSVYLKIIANHFQLIGTISNIEFSWPYEIQMLQDSQQQVSGVSEQIFSFDCFLMGDDQQESQDAEIYYMKLIFYAVLPAMLSLIALLYWLLHSAIKRSFVDMKNSLISTIVILLFLIHPNIAKSMFSSFNCMDIDGELRLMPDLSQKCFQGSHSGYILAVSFPSVIIWALGIPAFALILLMRNRKIILQIESSQNLSKADKWTIKRIKTRLGFLFNGYKIKTFYWEIVILYRKILIVMITVFLSSISPETQVLVGLIVILISILLQVKFRPYYTSTLNTMESYSLLVSAVTLYSGMFYITGKYYKYMENDGVKWFFLICIALPNAIFLGYWTYNMGIEFLKLILQQNRPKLFRLLTCARVDITRFKRKYMKEVKNQFNDDEEDDQEDIVDDNYDRALKYRIDQTDPSQNDNLLQVNDTRRTSGKVTARYTEIEGELNQQSFLQNDRSNLQDDFSFIGDQIQTVINGKNKLGQIAIGGVVKLENDIKTEKEARIFGDPVETQPEVDEIKEQAEILDVNDIKVESNDDQKYLTQNQEQTNPDSIINIQQVEVNLLTERNKKMFEDSFGQGMMKIPKLKLESGFKTSRNNNNDQQTFRSSTSKVFPLDQLYKLGKDCIEKDQKILKQRDELKARQLSLVKKQQFTQKGALDYIQNVDNEKEQEKIHKIEMPVSITKRKRMKKNKNPFERDNAQPKDKDFDVYHRNQQKLGETLKQSRILGLNKLQYETDEENKNVHQSTQQVETLVNRKQLEKKTISKASQQLYEDNLKEQDVQKLQDSNQKLISSEEKPNIADKMSPSQKINQENSVQIVIDDKKIKDAKKNFNKNIFGKKIQMHSPERNQIEDNKLFLQQYQYEQEIQFDIDKVELQLDHTFIKKSD</sequence>
<protein>
    <recommendedName>
        <fullName evidence="5">Transmembrane protein</fullName>
    </recommendedName>
</protein>
<dbReference type="EMBL" id="CCKQ01002047">
    <property type="protein sequence ID" value="CDW73142.1"/>
    <property type="molecule type" value="Genomic_DNA"/>
</dbReference>
<dbReference type="PANTHER" id="PTHR11319:SF35">
    <property type="entry name" value="OUTER MEMBRANE PROTEIN PMPC-RELATED"/>
    <property type="match status" value="1"/>
</dbReference>
<evidence type="ECO:0008006" key="5">
    <source>
        <dbReference type="Google" id="ProtNLM"/>
    </source>
</evidence>
<keyword evidence="2" id="KW-1133">Transmembrane helix</keyword>
<keyword evidence="2" id="KW-0812">Transmembrane</keyword>
<dbReference type="AlphaFoldDB" id="A0A077ZTD4"/>
<gene>
    <name evidence="3" type="primary">Contig15930.g16985</name>
    <name evidence="3" type="ORF">STYLEM_2116</name>
</gene>
<keyword evidence="4" id="KW-1185">Reference proteome</keyword>
<feature type="transmembrane region" description="Helical" evidence="2">
    <location>
        <begin position="499"/>
        <end position="523"/>
    </location>
</feature>
<keyword evidence="2" id="KW-0472">Membrane</keyword>
<dbReference type="PANTHER" id="PTHR11319">
    <property type="entry name" value="G PROTEIN-COUPLED RECEPTOR-RELATED"/>
    <property type="match status" value="1"/>
</dbReference>
<feature type="compositionally biased region" description="Basic and acidic residues" evidence="1">
    <location>
        <begin position="1025"/>
        <end position="1040"/>
    </location>
</feature>
<feature type="transmembrane region" description="Helical" evidence="2">
    <location>
        <begin position="625"/>
        <end position="643"/>
    </location>
</feature>
<feature type="transmembrane region" description="Helical" evidence="2">
    <location>
        <begin position="655"/>
        <end position="676"/>
    </location>
</feature>
<feature type="transmembrane region" description="Helical" evidence="2">
    <location>
        <begin position="446"/>
        <end position="465"/>
    </location>
</feature>
<proteinExistence type="predicted"/>
<evidence type="ECO:0000256" key="2">
    <source>
        <dbReference type="SAM" id="Phobius"/>
    </source>
</evidence>
<feature type="transmembrane region" description="Helical" evidence="2">
    <location>
        <begin position="315"/>
        <end position="334"/>
    </location>
</feature>